<comment type="caution">
    <text evidence="2">The sequence shown here is derived from an EMBL/GenBank/DDBJ whole genome shotgun (WGS) entry which is preliminary data.</text>
</comment>
<dbReference type="EMBL" id="SNXZ01000008">
    <property type="protein sequence ID" value="TDP91977.1"/>
    <property type="molecule type" value="Genomic_DNA"/>
</dbReference>
<feature type="signal peptide" evidence="1">
    <location>
        <begin position="1"/>
        <end position="28"/>
    </location>
</feature>
<reference evidence="2 3" key="1">
    <citation type="submission" date="2019-03" db="EMBL/GenBank/DDBJ databases">
        <title>Genomic Encyclopedia of Type Strains, Phase IV (KMG-IV): sequencing the most valuable type-strain genomes for metagenomic binning, comparative biology and taxonomic classification.</title>
        <authorList>
            <person name="Goeker M."/>
        </authorList>
    </citation>
    <scope>NUCLEOTIDE SEQUENCE [LARGE SCALE GENOMIC DNA]</scope>
    <source>
        <strain evidence="2 3">DSM 45361</strain>
    </source>
</reference>
<dbReference type="AlphaFoldDB" id="A0A4R6RZE7"/>
<feature type="chain" id="PRO_5020660957" evidence="1">
    <location>
        <begin position="29"/>
        <end position="229"/>
    </location>
</feature>
<dbReference type="InterPro" id="IPR038081">
    <property type="entry name" value="CalX-like_sf"/>
</dbReference>
<dbReference type="Proteomes" id="UP000295444">
    <property type="component" value="Unassembled WGS sequence"/>
</dbReference>
<evidence type="ECO:0000313" key="3">
    <source>
        <dbReference type="Proteomes" id="UP000295444"/>
    </source>
</evidence>
<accession>A0A4R6RZE7</accession>
<evidence type="ECO:0000256" key="1">
    <source>
        <dbReference type="SAM" id="SignalP"/>
    </source>
</evidence>
<organism evidence="2 3">
    <name type="scientific">Labedaea rhizosphaerae</name>
    <dbReference type="NCBI Taxonomy" id="598644"/>
    <lineage>
        <taxon>Bacteria</taxon>
        <taxon>Bacillati</taxon>
        <taxon>Actinomycetota</taxon>
        <taxon>Actinomycetes</taxon>
        <taxon>Pseudonocardiales</taxon>
        <taxon>Pseudonocardiaceae</taxon>
        <taxon>Labedaea</taxon>
    </lineage>
</organism>
<protein>
    <submittedName>
        <fullName evidence="2">Calx-beta domain-containing protein</fullName>
    </submittedName>
</protein>
<name>A0A4R6RZE7_LABRH</name>
<keyword evidence="1" id="KW-0732">Signal</keyword>
<proteinExistence type="predicted"/>
<keyword evidence="3" id="KW-1185">Reference proteome</keyword>
<dbReference type="OrthoDB" id="3279580at2"/>
<gene>
    <name evidence="2" type="ORF">EV186_108190</name>
</gene>
<evidence type="ECO:0000313" key="2">
    <source>
        <dbReference type="EMBL" id="TDP91977.1"/>
    </source>
</evidence>
<dbReference type="RefSeq" id="WP_133853541.1">
    <property type="nucleotide sequence ID" value="NZ_SNXZ01000008.1"/>
</dbReference>
<dbReference type="Gene3D" id="2.60.40.2030">
    <property type="match status" value="1"/>
</dbReference>
<sequence>MGIIRRSALVLGAVVVCVLGFVAPQAQAAKPTTLTVGNFSSYEYLPTCSNTAPYPCGPTALNLEFRIYTSRSYNYAITVGWQISGGTATPGADFTGPTSGTVTIAANTINNAVQIPLVYDGVGEPTETFQVHLTSASVPADLSSVGTETILDGSRIPADCSLSKTSPDQESMTCTGRPAGQTWYLLAECHYPLGDPEIRGNDVTGNGTSSGVCGFGTTTLYGATFQVMP</sequence>
<dbReference type="SUPFAM" id="SSF141072">
    <property type="entry name" value="CalX-like"/>
    <property type="match status" value="1"/>
</dbReference>